<keyword evidence="1" id="KW-1133">Transmembrane helix</keyword>
<evidence type="ECO:0000313" key="3">
    <source>
        <dbReference type="Proteomes" id="UP000297597"/>
    </source>
</evidence>
<name>A0A4Y7RQZ1_9FIRM</name>
<evidence type="ECO:0000313" key="2">
    <source>
        <dbReference type="EMBL" id="TEB11273.1"/>
    </source>
</evidence>
<organism evidence="2 3">
    <name type="scientific">Pelotomaculum propionicicum</name>
    <dbReference type="NCBI Taxonomy" id="258475"/>
    <lineage>
        <taxon>Bacteria</taxon>
        <taxon>Bacillati</taxon>
        <taxon>Bacillota</taxon>
        <taxon>Clostridia</taxon>
        <taxon>Eubacteriales</taxon>
        <taxon>Desulfotomaculaceae</taxon>
        <taxon>Pelotomaculum</taxon>
    </lineage>
</organism>
<comment type="caution">
    <text evidence="2">The sequence shown here is derived from an EMBL/GenBank/DDBJ whole genome shotgun (WGS) entry which is preliminary data.</text>
</comment>
<dbReference type="Proteomes" id="UP000297597">
    <property type="component" value="Unassembled WGS sequence"/>
</dbReference>
<reference evidence="2 3" key="1">
    <citation type="journal article" date="2018" name="Environ. Microbiol.">
        <title>Novel energy conservation strategies and behaviour of Pelotomaculum schinkii driving syntrophic propionate catabolism.</title>
        <authorList>
            <person name="Hidalgo-Ahumada C.A.P."/>
            <person name="Nobu M.K."/>
            <person name="Narihiro T."/>
            <person name="Tamaki H."/>
            <person name="Liu W.T."/>
            <person name="Kamagata Y."/>
            <person name="Stams A.J.M."/>
            <person name="Imachi H."/>
            <person name="Sousa D.Z."/>
        </authorList>
    </citation>
    <scope>NUCLEOTIDE SEQUENCE [LARGE SCALE GENOMIC DNA]</scope>
    <source>
        <strain evidence="2 3">MGP</strain>
    </source>
</reference>
<accession>A0A4Y7RQZ1</accession>
<evidence type="ECO:0000256" key="1">
    <source>
        <dbReference type="SAM" id="Phobius"/>
    </source>
</evidence>
<sequence length="121" mass="13569">MNLIYQSLKSREPRKHFFRLLSLKTVIIGVMMGLMANTWIIVIAGLIVFLLQFVIPTITIKCPTCFAQNNVEHQVAIFNCPKCGSGLGLNNQNVWVPASEINASTASKTKVRQRITRDSYS</sequence>
<proteinExistence type="predicted"/>
<dbReference type="RefSeq" id="WP_153189200.1">
    <property type="nucleotide sequence ID" value="NZ_QFFZ01000016.1"/>
</dbReference>
<gene>
    <name evidence="2" type="ORF">Pmgp_01808</name>
</gene>
<keyword evidence="1" id="KW-0812">Transmembrane</keyword>
<dbReference type="EMBL" id="QFFZ01000016">
    <property type="protein sequence ID" value="TEB11273.1"/>
    <property type="molecule type" value="Genomic_DNA"/>
</dbReference>
<dbReference type="AlphaFoldDB" id="A0A4Y7RQZ1"/>
<keyword evidence="3" id="KW-1185">Reference proteome</keyword>
<feature type="transmembrane region" description="Helical" evidence="1">
    <location>
        <begin position="21"/>
        <end position="54"/>
    </location>
</feature>
<protein>
    <submittedName>
        <fullName evidence="2">Uncharacterized protein</fullName>
    </submittedName>
</protein>
<keyword evidence="1" id="KW-0472">Membrane</keyword>